<feature type="signal peptide" evidence="1">
    <location>
        <begin position="1"/>
        <end position="23"/>
    </location>
</feature>
<evidence type="ECO:0000259" key="2">
    <source>
        <dbReference type="Pfam" id="PF07883"/>
    </source>
</evidence>
<feature type="domain" description="Cupin type-2" evidence="2">
    <location>
        <begin position="61"/>
        <end position="128"/>
    </location>
</feature>
<organism evidence="3 4">
    <name type="scientific">Pseudomonas fluorescens</name>
    <dbReference type="NCBI Taxonomy" id="294"/>
    <lineage>
        <taxon>Bacteria</taxon>
        <taxon>Pseudomonadati</taxon>
        <taxon>Pseudomonadota</taxon>
        <taxon>Gammaproteobacteria</taxon>
        <taxon>Pseudomonadales</taxon>
        <taxon>Pseudomonadaceae</taxon>
        <taxon>Pseudomonas</taxon>
    </lineage>
</organism>
<reference evidence="3 4" key="1">
    <citation type="submission" date="2016-10" db="EMBL/GenBank/DDBJ databases">
        <title>Comparative genome analysis of multiple Pseudomonas spp. focuses on biocontrol and plant growth promoting traits.</title>
        <authorList>
            <person name="Tao X.-Y."/>
            <person name="Taylor C.G."/>
        </authorList>
    </citation>
    <scope>NUCLEOTIDE SEQUENCE [LARGE SCALE GENOMIC DNA]</scope>
    <source>
        <strain evidence="3 4">28B5</strain>
    </source>
</reference>
<dbReference type="CDD" id="cd02236">
    <property type="entry name" value="cupin_CV2614-like"/>
    <property type="match status" value="1"/>
</dbReference>
<dbReference type="RefSeq" id="WP_123449882.1">
    <property type="nucleotide sequence ID" value="NZ_MOBX01000013.1"/>
</dbReference>
<evidence type="ECO:0000313" key="3">
    <source>
        <dbReference type="EMBL" id="RON80743.1"/>
    </source>
</evidence>
<protein>
    <submittedName>
        <fullName evidence="3">Cupin</fullName>
    </submittedName>
</protein>
<gene>
    <name evidence="3" type="ORF">BK670_11120</name>
</gene>
<accession>A0A423MBS4</accession>
<proteinExistence type="predicted"/>
<comment type="caution">
    <text evidence="3">The sequence shown here is derived from an EMBL/GenBank/DDBJ whole genome shotgun (WGS) entry which is preliminary data.</text>
</comment>
<evidence type="ECO:0000256" key="1">
    <source>
        <dbReference type="SAM" id="SignalP"/>
    </source>
</evidence>
<dbReference type="Pfam" id="PF07883">
    <property type="entry name" value="Cupin_2"/>
    <property type="match status" value="1"/>
</dbReference>
<name>A0A423MBS4_PSEFL</name>
<sequence>MKMLEIYTGLFALTTLLTGSAYAAPTPEIKAKVAIQEVASWEGTPYKSYPAGQPQLTILEITIPPHTALPWHQHPVPNAAYVVSGDLTIEDRTSGKSHQVTAGQGFAESVNSSHRGVTGDRQAVVIVTYSGVEGTPLSIPDKGEKAEFEHLE</sequence>
<dbReference type="InterPro" id="IPR011051">
    <property type="entry name" value="RmlC_Cupin_sf"/>
</dbReference>
<dbReference type="InterPro" id="IPR014710">
    <property type="entry name" value="RmlC-like_jellyroll"/>
</dbReference>
<dbReference type="SUPFAM" id="SSF51182">
    <property type="entry name" value="RmlC-like cupins"/>
    <property type="match status" value="1"/>
</dbReference>
<dbReference type="OrthoDB" id="287220at2"/>
<dbReference type="Gene3D" id="2.60.120.10">
    <property type="entry name" value="Jelly Rolls"/>
    <property type="match status" value="1"/>
</dbReference>
<dbReference type="EMBL" id="MOBX01000013">
    <property type="protein sequence ID" value="RON80743.1"/>
    <property type="molecule type" value="Genomic_DNA"/>
</dbReference>
<keyword evidence="1" id="KW-0732">Signal</keyword>
<dbReference type="AlphaFoldDB" id="A0A423MBS4"/>
<dbReference type="Proteomes" id="UP000285378">
    <property type="component" value="Unassembled WGS sequence"/>
</dbReference>
<feature type="chain" id="PRO_5019122021" evidence="1">
    <location>
        <begin position="24"/>
        <end position="152"/>
    </location>
</feature>
<dbReference type="InterPro" id="IPR013096">
    <property type="entry name" value="Cupin_2"/>
</dbReference>
<evidence type="ECO:0000313" key="4">
    <source>
        <dbReference type="Proteomes" id="UP000285378"/>
    </source>
</evidence>